<organism evidence="2 4">
    <name type="scientific">Aliidiomarina maris</name>
    <dbReference type="NCBI Taxonomy" id="531312"/>
    <lineage>
        <taxon>Bacteria</taxon>
        <taxon>Pseudomonadati</taxon>
        <taxon>Pseudomonadota</taxon>
        <taxon>Gammaproteobacteria</taxon>
        <taxon>Alteromonadales</taxon>
        <taxon>Idiomarinaceae</taxon>
        <taxon>Aliidiomarina</taxon>
    </lineage>
</organism>
<evidence type="ECO:0000313" key="3">
    <source>
        <dbReference type="EMBL" id="RUO19398.1"/>
    </source>
</evidence>
<evidence type="ECO:0000313" key="4">
    <source>
        <dbReference type="Proteomes" id="UP000249203"/>
    </source>
</evidence>
<reference evidence="3 5" key="1">
    <citation type="journal article" date="2018" name="Front. Microbiol.">
        <title>Genome-Based Analysis Reveals the Taxonomy and Diversity of the Family Idiomarinaceae.</title>
        <authorList>
            <person name="Liu Y."/>
            <person name="Lai Q."/>
            <person name="Shao Z."/>
        </authorList>
    </citation>
    <scope>NUCLEOTIDE SEQUENCE [LARGE SCALE GENOMIC DNA]</scope>
    <source>
        <strain evidence="3 5">CF12-14</strain>
    </source>
</reference>
<protein>
    <recommendedName>
        <fullName evidence="6">Flp pilus-assembly TadE/G-like protein</fullName>
    </recommendedName>
</protein>
<evidence type="ECO:0008006" key="6">
    <source>
        <dbReference type="Google" id="ProtNLM"/>
    </source>
</evidence>
<keyword evidence="1" id="KW-1133">Transmembrane helix</keyword>
<evidence type="ECO:0000313" key="5">
    <source>
        <dbReference type="Proteomes" id="UP000287865"/>
    </source>
</evidence>
<evidence type="ECO:0000256" key="1">
    <source>
        <dbReference type="SAM" id="Phobius"/>
    </source>
</evidence>
<dbReference type="OrthoDB" id="5493674at2"/>
<dbReference type="AlphaFoldDB" id="A0A327WPF0"/>
<proteinExistence type="predicted"/>
<accession>A0A327WPF0</accession>
<dbReference type="RefSeq" id="WP_111570323.1">
    <property type="nucleotide sequence ID" value="NZ_PIPK01000016.1"/>
</dbReference>
<keyword evidence="1" id="KW-0812">Transmembrane</keyword>
<keyword evidence="1" id="KW-0472">Membrane</keyword>
<reference evidence="2 4" key="2">
    <citation type="submission" date="2018-06" db="EMBL/GenBank/DDBJ databases">
        <title>Genomic Encyclopedia of Type Strains, Phase III (KMG-III): the genomes of soil and plant-associated and newly described type strains.</title>
        <authorList>
            <person name="Whitman W."/>
        </authorList>
    </citation>
    <scope>NUCLEOTIDE SEQUENCE [LARGE SCALE GENOMIC DNA]</scope>
    <source>
        <strain evidence="2 4">CGMCC 1.15366</strain>
    </source>
</reference>
<sequence>MKPRNKAIKCQQGQALVLMLAVIVVAWVGLTWVVQLSERSQRQTHIQQVADYATQAFAVVAARDLNFKAVTNRAMLVNSVAIAQLVGLHAYLEMLSRTSQNAALVTSWVPYANAAMAQVARALHTVQRSYTTAASGLIQLHQLTIQLLSHAQTLFHAAASVTALRTSQHVVTTADNSLELVLFNHATLPQFAYVWLGYQHRQSDISDFITLAQRSRDPFSQARSYRWFSVSPGLVNARLEKWGGSEISHQFTRHIHWQAIDIATLRVRLGPFRSFTVPLGWGGASAGLRPPFVTTPARDAFGGAYHARRSLSRQSAAQATVLTNSMPAPLYYSVDSDRRLPQITLAVREKDSEYKAYAVSRAGLHFHRPNLLWPRRDAWYERANLYNAVWRAQPESISIAEQWILEQQL</sequence>
<feature type="transmembrane region" description="Helical" evidence="1">
    <location>
        <begin position="15"/>
        <end position="34"/>
    </location>
</feature>
<dbReference type="EMBL" id="QLMD01000016">
    <property type="protein sequence ID" value="RAJ93681.1"/>
    <property type="molecule type" value="Genomic_DNA"/>
</dbReference>
<evidence type="ECO:0000313" key="2">
    <source>
        <dbReference type="EMBL" id="RAJ93681.1"/>
    </source>
</evidence>
<dbReference type="Proteomes" id="UP000249203">
    <property type="component" value="Unassembled WGS sequence"/>
</dbReference>
<dbReference type="EMBL" id="PIPK01000016">
    <property type="protein sequence ID" value="RUO19398.1"/>
    <property type="molecule type" value="Genomic_DNA"/>
</dbReference>
<comment type="caution">
    <text evidence="2">The sequence shown here is derived from an EMBL/GenBank/DDBJ whole genome shotgun (WGS) entry which is preliminary data.</text>
</comment>
<dbReference type="Proteomes" id="UP000287865">
    <property type="component" value="Unassembled WGS sequence"/>
</dbReference>
<name>A0A327WPF0_9GAMM</name>
<gene>
    <name evidence="2" type="ORF">B0I24_11639</name>
    <name evidence="3" type="ORF">CWE07_13020</name>
</gene>
<keyword evidence="5" id="KW-1185">Reference proteome</keyword>